<evidence type="ECO:0000313" key="3">
    <source>
        <dbReference type="Proteomes" id="UP000006591"/>
    </source>
</evidence>
<accession>A0A0E0IMY6</accession>
<sequence length="91" mass="9962">MGSPASPNRWKTRKVWTLEERKRRGGRRGTARWTSQGRRNASSRCSQIPIRGSAVAGQRSSGVEHKEKERIAIAIASLPVLSSSPPNPPSS</sequence>
<keyword evidence="3" id="KW-1185">Reference proteome</keyword>
<feature type="region of interest" description="Disordered" evidence="1">
    <location>
        <begin position="21"/>
        <end position="66"/>
    </location>
</feature>
<dbReference type="HOGENOM" id="CLU_2430818_0_0_1"/>
<feature type="compositionally biased region" description="Polar residues" evidence="1">
    <location>
        <begin position="32"/>
        <end position="46"/>
    </location>
</feature>
<reference evidence="2" key="1">
    <citation type="submission" date="2015-04" db="UniProtKB">
        <authorList>
            <consortium name="EnsemblPlants"/>
        </authorList>
    </citation>
    <scope>IDENTIFICATION</scope>
    <source>
        <strain evidence="2">SL10</strain>
    </source>
</reference>
<evidence type="ECO:0000313" key="2">
    <source>
        <dbReference type="EnsemblPlants" id="ONIVA09G18890.6"/>
    </source>
</evidence>
<dbReference type="Gramene" id="ONIVA09G18890.6">
    <property type="protein sequence ID" value="ONIVA09G18890.6"/>
    <property type="gene ID" value="ONIVA09G18890"/>
</dbReference>
<proteinExistence type="predicted"/>
<dbReference type="Proteomes" id="UP000006591">
    <property type="component" value="Chromosome 9"/>
</dbReference>
<dbReference type="AlphaFoldDB" id="A0A0E0IMY6"/>
<dbReference type="EnsemblPlants" id="ONIVA09G18890.6">
    <property type="protein sequence ID" value="ONIVA09G18890.6"/>
    <property type="gene ID" value="ONIVA09G18890"/>
</dbReference>
<reference evidence="2" key="2">
    <citation type="submission" date="2018-04" db="EMBL/GenBank/DDBJ databases">
        <title>OnivRS2 (Oryza nivara Reference Sequence Version 2).</title>
        <authorList>
            <person name="Zhang J."/>
            <person name="Kudrna D."/>
            <person name="Lee S."/>
            <person name="Talag J."/>
            <person name="Rajasekar S."/>
            <person name="Welchert J."/>
            <person name="Hsing Y.-I."/>
            <person name="Wing R.A."/>
        </authorList>
    </citation>
    <scope>NUCLEOTIDE SEQUENCE [LARGE SCALE GENOMIC DNA]</scope>
    <source>
        <strain evidence="2">SL10</strain>
    </source>
</reference>
<organism evidence="2">
    <name type="scientific">Oryza nivara</name>
    <name type="common">Indian wild rice</name>
    <name type="synonym">Oryza sativa f. spontanea</name>
    <dbReference type="NCBI Taxonomy" id="4536"/>
    <lineage>
        <taxon>Eukaryota</taxon>
        <taxon>Viridiplantae</taxon>
        <taxon>Streptophyta</taxon>
        <taxon>Embryophyta</taxon>
        <taxon>Tracheophyta</taxon>
        <taxon>Spermatophyta</taxon>
        <taxon>Magnoliopsida</taxon>
        <taxon>Liliopsida</taxon>
        <taxon>Poales</taxon>
        <taxon>Poaceae</taxon>
        <taxon>BOP clade</taxon>
        <taxon>Oryzoideae</taxon>
        <taxon>Oryzeae</taxon>
        <taxon>Oryzinae</taxon>
        <taxon>Oryza</taxon>
    </lineage>
</organism>
<evidence type="ECO:0000256" key="1">
    <source>
        <dbReference type="SAM" id="MobiDB-lite"/>
    </source>
</evidence>
<protein>
    <submittedName>
        <fullName evidence="2">Uncharacterized protein</fullName>
    </submittedName>
</protein>
<name>A0A0E0IMY6_ORYNI</name>